<evidence type="ECO:0000256" key="3">
    <source>
        <dbReference type="SAM" id="Coils"/>
    </source>
</evidence>
<dbReference type="PANTHER" id="PTHR21501">
    <property type="entry name" value="PROTEIN FAM-161"/>
    <property type="match status" value="1"/>
</dbReference>
<dbReference type="Pfam" id="PF10595">
    <property type="entry name" value="FAM161A_B"/>
    <property type="match status" value="1"/>
</dbReference>
<proteinExistence type="inferred from homology"/>
<feature type="region of interest" description="Disordered" evidence="4">
    <location>
        <begin position="160"/>
        <end position="202"/>
    </location>
</feature>
<keyword evidence="6" id="KW-1185">Reference proteome</keyword>
<dbReference type="GO" id="GO:0044782">
    <property type="term" value="P:cilium organization"/>
    <property type="evidence" value="ECO:0007669"/>
    <property type="project" value="TreeGrafter"/>
</dbReference>
<gene>
    <name evidence="5" type="ORF">OJAV_G00213660</name>
</gene>
<accession>A0A437C3C3</accession>
<name>A0A437C3C3_ORYJA</name>
<dbReference type="PANTHER" id="PTHR21501:SF4">
    <property type="entry name" value="PROTEIN FAM161B"/>
    <property type="match status" value="1"/>
</dbReference>
<reference evidence="5 6" key="1">
    <citation type="submission" date="2018-11" db="EMBL/GenBank/DDBJ databases">
        <authorList>
            <person name="Lopez-Roques C."/>
            <person name="Donnadieu C."/>
            <person name="Bouchez O."/>
            <person name="Klopp C."/>
            <person name="Cabau C."/>
            <person name="Zahm M."/>
        </authorList>
    </citation>
    <scope>NUCLEOTIDE SEQUENCE [LARGE SCALE GENOMIC DNA]</scope>
    <source>
        <strain evidence="5">RS831</strain>
        <tissue evidence="5">Whole body</tissue>
    </source>
</reference>
<dbReference type="Proteomes" id="UP000283210">
    <property type="component" value="Chromosome 22"/>
</dbReference>
<evidence type="ECO:0000256" key="2">
    <source>
        <dbReference type="ARBA" id="ARBA00023054"/>
    </source>
</evidence>
<evidence type="ECO:0000313" key="6">
    <source>
        <dbReference type="Proteomes" id="UP000283210"/>
    </source>
</evidence>
<comment type="similarity">
    <text evidence="1">Belongs to the FAM161 family.</text>
</comment>
<organism evidence="5 6">
    <name type="scientific">Oryzias javanicus</name>
    <name type="common">Javanese ricefish</name>
    <name type="synonym">Aplocheilus javanicus</name>
    <dbReference type="NCBI Taxonomy" id="123683"/>
    <lineage>
        <taxon>Eukaryota</taxon>
        <taxon>Metazoa</taxon>
        <taxon>Chordata</taxon>
        <taxon>Craniata</taxon>
        <taxon>Vertebrata</taxon>
        <taxon>Euteleostomi</taxon>
        <taxon>Actinopterygii</taxon>
        <taxon>Neopterygii</taxon>
        <taxon>Teleostei</taxon>
        <taxon>Neoteleostei</taxon>
        <taxon>Acanthomorphata</taxon>
        <taxon>Ovalentaria</taxon>
        <taxon>Atherinomorphae</taxon>
        <taxon>Beloniformes</taxon>
        <taxon>Adrianichthyidae</taxon>
        <taxon>Oryziinae</taxon>
        <taxon>Oryzias</taxon>
    </lineage>
</organism>
<dbReference type="AlphaFoldDB" id="A0A437C3C3"/>
<dbReference type="InterPro" id="IPR019579">
    <property type="entry name" value="FAM161A/B"/>
</dbReference>
<keyword evidence="2 3" id="KW-0175">Coiled coil</keyword>
<evidence type="ECO:0000313" key="5">
    <source>
        <dbReference type="EMBL" id="RVE57159.1"/>
    </source>
</evidence>
<dbReference type="GO" id="GO:0005856">
    <property type="term" value="C:cytoskeleton"/>
    <property type="evidence" value="ECO:0007669"/>
    <property type="project" value="UniProtKB-ARBA"/>
</dbReference>
<protein>
    <submittedName>
        <fullName evidence="5">Uncharacterized protein</fullName>
    </submittedName>
</protein>
<sequence length="202" mass="23981">MSNLNRSKSLGALTLLSANTLPIYISDAVRKRCMAIKRSMELRESKNQESMDWLRNYQKRSKALKKTITLHSKLLDPHSSLKEVHAENLQRHRQADKQRTKDYRRELQDMKARVQERPYLFEQVKQRNAKEYAEQIYRNKLKKMGLKEEFVEEIGDTFRSDDDINTSIHSDSSHIREENADDWEKIEDVEKESVKSKREETP</sequence>
<dbReference type="GO" id="GO:0005929">
    <property type="term" value="C:cilium"/>
    <property type="evidence" value="ECO:0007669"/>
    <property type="project" value="TreeGrafter"/>
</dbReference>
<dbReference type="OrthoDB" id="2150121at2759"/>
<feature type="coiled-coil region" evidence="3">
    <location>
        <begin position="86"/>
        <end position="113"/>
    </location>
</feature>
<feature type="compositionally biased region" description="Basic and acidic residues" evidence="4">
    <location>
        <begin position="171"/>
        <end position="202"/>
    </location>
</feature>
<evidence type="ECO:0000256" key="4">
    <source>
        <dbReference type="SAM" id="MobiDB-lite"/>
    </source>
</evidence>
<dbReference type="InterPro" id="IPR051655">
    <property type="entry name" value="FAM161"/>
</dbReference>
<dbReference type="EMBL" id="CM012458">
    <property type="protein sequence ID" value="RVE57159.1"/>
    <property type="molecule type" value="Genomic_DNA"/>
</dbReference>
<reference evidence="5 6" key="2">
    <citation type="submission" date="2019-01" db="EMBL/GenBank/DDBJ databases">
        <title>A chromosome length genome reference of the Java medaka (oryzias javanicus).</title>
        <authorList>
            <person name="Herpin A."/>
            <person name="Takehana Y."/>
            <person name="Naruse K."/>
            <person name="Ansai S."/>
            <person name="Kawaguchi M."/>
        </authorList>
    </citation>
    <scope>NUCLEOTIDE SEQUENCE [LARGE SCALE GENOMIC DNA]</scope>
    <source>
        <strain evidence="5">RS831</strain>
        <tissue evidence="5">Whole body</tissue>
    </source>
</reference>
<evidence type="ECO:0000256" key="1">
    <source>
        <dbReference type="ARBA" id="ARBA00006663"/>
    </source>
</evidence>